<name>A0ABD5RZT5_9EURY</name>
<accession>A0ABD5RZT5</accession>
<keyword evidence="1" id="KW-0812">Transmembrane</keyword>
<dbReference type="Proteomes" id="UP001596328">
    <property type="component" value="Unassembled WGS sequence"/>
</dbReference>
<gene>
    <name evidence="2" type="ORF">ACFQE1_11130</name>
</gene>
<keyword evidence="1" id="KW-0472">Membrane</keyword>
<evidence type="ECO:0000256" key="1">
    <source>
        <dbReference type="SAM" id="Phobius"/>
    </source>
</evidence>
<evidence type="ECO:0000313" key="3">
    <source>
        <dbReference type="Proteomes" id="UP001596328"/>
    </source>
</evidence>
<evidence type="ECO:0008006" key="4">
    <source>
        <dbReference type="Google" id="ProtNLM"/>
    </source>
</evidence>
<feature type="non-terminal residue" evidence="2">
    <location>
        <position position="65"/>
    </location>
</feature>
<evidence type="ECO:0000313" key="2">
    <source>
        <dbReference type="EMBL" id="MFC6724913.1"/>
    </source>
</evidence>
<feature type="transmembrane region" description="Helical" evidence="1">
    <location>
        <begin position="32"/>
        <end position="53"/>
    </location>
</feature>
<dbReference type="EMBL" id="JBHSWU010000321">
    <property type="protein sequence ID" value="MFC6724913.1"/>
    <property type="molecule type" value="Genomic_DNA"/>
</dbReference>
<sequence length="65" mass="6922">MATSDSNALVRGATHTADRIETALGAAERRAWLLWASVALSLLLDSLLTGYGLQRGLTEANPVVR</sequence>
<keyword evidence="1" id="KW-1133">Transmembrane helix</keyword>
<proteinExistence type="predicted"/>
<protein>
    <recommendedName>
        <fullName evidence="4">DUF5658 domain-containing protein</fullName>
    </recommendedName>
</protein>
<dbReference type="AlphaFoldDB" id="A0ABD5RZT5"/>
<comment type="caution">
    <text evidence="2">The sequence shown here is derived from an EMBL/GenBank/DDBJ whole genome shotgun (WGS) entry which is preliminary data.</text>
</comment>
<keyword evidence="3" id="KW-1185">Reference proteome</keyword>
<organism evidence="2 3">
    <name type="scientific">Halobium palmae</name>
    <dbReference type="NCBI Taxonomy" id="1776492"/>
    <lineage>
        <taxon>Archaea</taxon>
        <taxon>Methanobacteriati</taxon>
        <taxon>Methanobacteriota</taxon>
        <taxon>Stenosarchaea group</taxon>
        <taxon>Halobacteria</taxon>
        <taxon>Halobacteriales</taxon>
        <taxon>Haloferacaceae</taxon>
        <taxon>Halobium</taxon>
    </lineage>
</organism>
<reference evidence="2 3" key="1">
    <citation type="journal article" date="2019" name="Int. J. Syst. Evol. Microbiol.">
        <title>The Global Catalogue of Microorganisms (GCM) 10K type strain sequencing project: providing services to taxonomists for standard genome sequencing and annotation.</title>
        <authorList>
            <consortium name="The Broad Institute Genomics Platform"/>
            <consortium name="The Broad Institute Genome Sequencing Center for Infectious Disease"/>
            <person name="Wu L."/>
            <person name="Ma J."/>
        </authorList>
    </citation>
    <scope>NUCLEOTIDE SEQUENCE [LARGE SCALE GENOMIC DNA]</scope>
    <source>
        <strain evidence="2 3">NBRC 111368</strain>
    </source>
</reference>